<keyword evidence="2" id="KW-0812">Transmembrane</keyword>
<keyword evidence="2" id="KW-1133">Transmembrane helix</keyword>
<feature type="transmembrane region" description="Helical" evidence="2">
    <location>
        <begin position="30"/>
        <end position="59"/>
    </location>
</feature>
<evidence type="ECO:0000256" key="1">
    <source>
        <dbReference type="SAM" id="MobiDB-lite"/>
    </source>
</evidence>
<evidence type="ECO:0000313" key="4">
    <source>
        <dbReference type="Proteomes" id="UP000030746"/>
    </source>
</evidence>
<feature type="compositionally biased region" description="Basic and acidic residues" evidence="1">
    <location>
        <begin position="146"/>
        <end position="163"/>
    </location>
</feature>
<accession>V4CDC5</accession>
<dbReference type="RefSeq" id="XP_009049330.1">
    <property type="nucleotide sequence ID" value="XM_009051082.1"/>
</dbReference>
<reference evidence="3 4" key="1">
    <citation type="journal article" date="2013" name="Nature">
        <title>Insights into bilaterian evolution from three spiralian genomes.</title>
        <authorList>
            <person name="Simakov O."/>
            <person name="Marletaz F."/>
            <person name="Cho S.J."/>
            <person name="Edsinger-Gonzales E."/>
            <person name="Havlak P."/>
            <person name="Hellsten U."/>
            <person name="Kuo D.H."/>
            <person name="Larsson T."/>
            <person name="Lv J."/>
            <person name="Arendt D."/>
            <person name="Savage R."/>
            <person name="Osoegawa K."/>
            <person name="de Jong P."/>
            <person name="Grimwood J."/>
            <person name="Chapman J.A."/>
            <person name="Shapiro H."/>
            <person name="Aerts A."/>
            <person name="Otillar R.P."/>
            <person name="Terry A.Y."/>
            <person name="Boore J.L."/>
            <person name="Grigoriev I.V."/>
            <person name="Lindberg D.R."/>
            <person name="Seaver E.C."/>
            <person name="Weisblat D.A."/>
            <person name="Putnam N.H."/>
            <person name="Rokhsar D.S."/>
        </authorList>
    </citation>
    <scope>NUCLEOTIDE SEQUENCE [LARGE SCALE GENOMIC DNA]</scope>
</reference>
<dbReference type="CTD" id="20248401"/>
<feature type="region of interest" description="Disordered" evidence="1">
    <location>
        <begin position="146"/>
        <end position="176"/>
    </location>
</feature>
<dbReference type="HOGENOM" id="CLU_1526905_0_0_1"/>
<proteinExistence type="predicted"/>
<evidence type="ECO:0000256" key="2">
    <source>
        <dbReference type="SAM" id="Phobius"/>
    </source>
</evidence>
<protein>
    <submittedName>
        <fullName evidence="3">Uncharacterized protein</fullName>
    </submittedName>
</protein>
<name>V4CDC5_LOTGI</name>
<dbReference type="Proteomes" id="UP000030746">
    <property type="component" value="Unassembled WGS sequence"/>
</dbReference>
<sequence length="176" mass="19405">MTSTISFVYLKENRQASKIWKVEILSAGPTVVICSFCYNLVVLIIKAVLVVLSVILVIVHFSRKEAKKGGNVYWVINVILILIGLVCLVLAIIQILYVESVIACPDLTLCLDKAGHDAAIAFIVLGFIAAIVCIVLFVIRIKQRDQSKETNETEMKPNSEKEVNGTPRPLPVPKNS</sequence>
<dbReference type="AlphaFoldDB" id="V4CDC5"/>
<feature type="transmembrane region" description="Helical" evidence="2">
    <location>
        <begin position="118"/>
        <end position="139"/>
    </location>
</feature>
<organism evidence="3 4">
    <name type="scientific">Lottia gigantea</name>
    <name type="common">Giant owl limpet</name>
    <dbReference type="NCBI Taxonomy" id="225164"/>
    <lineage>
        <taxon>Eukaryota</taxon>
        <taxon>Metazoa</taxon>
        <taxon>Spiralia</taxon>
        <taxon>Lophotrochozoa</taxon>
        <taxon>Mollusca</taxon>
        <taxon>Gastropoda</taxon>
        <taxon>Patellogastropoda</taxon>
        <taxon>Lottioidea</taxon>
        <taxon>Lottiidae</taxon>
        <taxon>Lottia</taxon>
    </lineage>
</organism>
<gene>
    <name evidence="3" type="ORF">LOTGIDRAFT_230844</name>
</gene>
<keyword evidence="4" id="KW-1185">Reference proteome</keyword>
<keyword evidence="2" id="KW-0472">Membrane</keyword>
<evidence type="ECO:0000313" key="3">
    <source>
        <dbReference type="EMBL" id="ESO99889.1"/>
    </source>
</evidence>
<feature type="transmembrane region" description="Helical" evidence="2">
    <location>
        <begin position="71"/>
        <end position="98"/>
    </location>
</feature>
<dbReference type="GeneID" id="20248401"/>
<dbReference type="EMBL" id="KB200869">
    <property type="protein sequence ID" value="ESO99889.1"/>
    <property type="molecule type" value="Genomic_DNA"/>
</dbReference>
<dbReference type="KEGG" id="lgi:LOTGIDRAFT_230844"/>